<dbReference type="PANTHER" id="PTHR38050">
    <property type="match status" value="1"/>
</dbReference>
<feature type="signal peptide" evidence="9">
    <location>
        <begin position="1"/>
        <end position="33"/>
    </location>
</feature>
<dbReference type="OrthoDB" id="9767239at2"/>
<keyword evidence="7" id="KW-0624">Polysaccharide degradation</keyword>
<evidence type="ECO:0000256" key="8">
    <source>
        <dbReference type="SAM" id="MobiDB-lite"/>
    </source>
</evidence>
<dbReference type="GO" id="GO:0030600">
    <property type="term" value="F:feruloyl esterase activity"/>
    <property type="evidence" value="ECO:0007669"/>
    <property type="project" value="InterPro"/>
</dbReference>
<name>D7A8R1_ANCN5</name>
<reference evidence="10 11" key="1">
    <citation type="journal article" date="2012" name="Stand. Genomic Sci.">
        <title>Complete genome sequence of the facultatively chemolithoautotrophic and methylotrophic alpha Proteobacterium Starkeya novella type strain (ATCC 8093(T)).</title>
        <authorList>
            <person name="Kappler U."/>
            <person name="Davenport K."/>
            <person name="Beatson S."/>
            <person name="Lucas S."/>
            <person name="Lapidus A."/>
            <person name="Copeland A."/>
            <person name="Berry K.W."/>
            <person name="Glavina Del Rio T."/>
            <person name="Hammon N."/>
            <person name="Dalin E."/>
            <person name="Tice H."/>
            <person name="Pitluck S."/>
            <person name="Richardson P."/>
            <person name="Bruce D."/>
            <person name="Goodwin L.A."/>
            <person name="Han C."/>
            <person name="Tapia R."/>
            <person name="Detter J.C."/>
            <person name="Chang Y.J."/>
            <person name="Jeffries C.D."/>
            <person name="Land M."/>
            <person name="Hauser L."/>
            <person name="Kyrpides N.C."/>
            <person name="Goker M."/>
            <person name="Ivanova N."/>
            <person name="Klenk H.P."/>
            <person name="Woyke T."/>
        </authorList>
    </citation>
    <scope>NUCLEOTIDE SEQUENCE [LARGE SCALE GENOMIC DNA]</scope>
    <source>
        <strain evidence="11">ATCC 8093 / DSM 506 / JCM 20403 / CCM 1077 / IAM 12100 / NBRC 12443 / NCIMB 10456</strain>
    </source>
</reference>
<evidence type="ECO:0000256" key="9">
    <source>
        <dbReference type="SAM" id="SignalP"/>
    </source>
</evidence>
<dbReference type="GO" id="GO:0005576">
    <property type="term" value="C:extracellular region"/>
    <property type="evidence" value="ECO:0007669"/>
    <property type="project" value="UniProtKB-SubCell"/>
</dbReference>
<feature type="chain" id="PRO_5003092438" evidence="9">
    <location>
        <begin position="34"/>
        <end position="467"/>
    </location>
</feature>
<dbReference type="InterPro" id="IPR043595">
    <property type="entry name" value="FaeB/C/D"/>
</dbReference>
<dbReference type="Pfam" id="PF10503">
    <property type="entry name" value="Esterase_PHB"/>
    <property type="match status" value="1"/>
</dbReference>
<dbReference type="HOGENOM" id="CLU_585130_0_0_5"/>
<dbReference type="SUPFAM" id="SSF53474">
    <property type="entry name" value="alpha/beta-Hydrolases"/>
    <property type="match status" value="1"/>
</dbReference>
<evidence type="ECO:0000256" key="1">
    <source>
        <dbReference type="ARBA" id="ARBA00004613"/>
    </source>
</evidence>
<keyword evidence="11" id="KW-1185">Reference proteome</keyword>
<evidence type="ECO:0000313" key="11">
    <source>
        <dbReference type="Proteomes" id="UP000006633"/>
    </source>
</evidence>
<keyword evidence="5" id="KW-0378">Hydrolase</keyword>
<evidence type="ECO:0000256" key="3">
    <source>
        <dbReference type="ARBA" id="ARBA00022651"/>
    </source>
</evidence>
<dbReference type="eggNOG" id="COG3509">
    <property type="taxonomic scope" value="Bacteria"/>
</dbReference>
<dbReference type="InterPro" id="IPR010126">
    <property type="entry name" value="Esterase_phb"/>
</dbReference>
<feature type="compositionally biased region" description="Low complexity" evidence="8">
    <location>
        <begin position="447"/>
        <end position="458"/>
    </location>
</feature>
<dbReference type="GO" id="GO:0045493">
    <property type="term" value="P:xylan catabolic process"/>
    <property type="evidence" value="ECO:0007669"/>
    <property type="project" value="UniProtKB-KW"/>
</dbReference>
<evidence type="ECO:0000256" key="6">
    <source>
        <dbReference type="ARBA" id="ARBA00023277"/>
    </source>
</evidence>
<gene>
    <name evidence="10" type="ordered locus">Snov_3321</name>
</gene>
<dbReference type="AlphaFoldDB" id="D7A8R1"/>
<evidence type="ECO:0000256" key="7">
    <source>
        <dbReference type="ARBA" id="ARBA00023326"/>
    </source>
</evidence>
<dbReference type="KEGG" id="sno:Snov_3321"/>
<proteinExistence type="predicted"/>
<dbReference type="EMBL" id="CP002026">
    <property type="protein sequence ID" value="ADH90595.1"/>
    <property type="molecule type" value="Genomic_DNA"/>
</dbReference>
<evidence type="ECO:0000256" key="2">
    <source>
        <dbReference type="ARBA" id="ARBA00022525"/>
    </source>
</evidence>
<organism evidence="10 11">
    <name type="scientific">Ancylobacter novellus (strain ATCC 8093 / DSM 506 / JCM 20403 / CCM 1077 / IAM 12100 / NBRC 12443 / NCIMB 10456)</name>
    <name type="common">Starkeya novella</name>
    <dbReference type="NCBI Taxonomy" id="639283"/>
    <lineage>
        <taxon>Bacteria</taxon>
        <taxon>Pseudomonadati</taxon>
        <taxon>Pseudomonadota</taxon>
        <taxon>Alphaproteobacteria</taxon>
        <taxon>Hyphomicrobiales</taxon>
        <taxon>Xanthobacteraceae</taxon>
        <taxon>Ancylobacter</taxon>
    </lineage>
</organism>
<dbReference type="PANTHER" id="PTHR38050:SF2">
    <property type="entry name" value="FERULOYL ESTERASE C-RELATED"/>
    <property type="match status" value="1"/>
</dbReference>
<evidence type="ECO:0000256" key="4">
    <source>
        <dbReference type="ARBA" id="ARBA00022729"/>
    </source>
</evidence>
<evidence type="ECO:0000256" key="5">
    <source>
        <dbReference type="ARBA" id="ARBA00022801"/>
    </source>
</evidence>
<accession>D7A8R1</accession>
<sequence>MRFAKPSVLIGAMLLAAAVLPPALPLLATPASAQAVNTERTVVSGGLRREYILHVPRNAPPGPKPLVIALHGALQPAGMMQRYLDLDQVADREGFVVAYPKGMNLLWNDGRSSIAGFIPLLHRRDDARFVIDVMDRLVADGIADRSRSYLMGFSNGGFLTAFVACRYADRFAAFATMMMTVPVGYQQSCKPSKPVPILLMNGTYDPIVPMFGRPTPGAQLMSAGSTASLFARLDGCKAPEQVSAPNARIWRWKRCAPGGEVAYYEIAGGHQPPSSSTGVTDALASVLLGPRRSGLDAPEEIWSFFKRYGGPRPGQPMEAEPQIAAAGAPAPAGSPAASAALAEGPALAMVPLPPPRPAIDAKPSAAQPIVAQAVTAQPTVTKPILSHPDSAATAWQGIAPTDAQPAATTVAVAQEPLPEAQIPALHRPMVAGATMPLQTGSFVPADASASAATQLAAAPRPPRAPVR</sequence>
<keyword evidence="6" id="KW-0119">Carbohydrate metabolism</keyword>
<dbReference type="STRING" id="639283.Snov_3321"/>
<dbReference type="InterPro" id="IPR029058">
    <property type="entry name" value="AB_hydrolase_fold"/>
</dbReference>
<keyword evidence="4 9" id="KW-0732">Signal</keyword>
<dbReference type="Gene3D" id="3.40.50.1820">
    <property type="entry name" value="alpha/beta hydrolase"/>
    <property type="match status" value="1"/>
</dbReference>
<evidence type="ECO:0000313" key="10">
    <source>
        <dbReference type="EMBL" id="ADH90595.1"/>
    </source>
</evidence>
<dbReference type="ESTHER" id="stand-d7a8r1">
    <property type="family name" value="Esterase_phb"/>
</dbReference>
<protein>
    <submittedName>
        <fullName evidence="10">Poly(3-hydroxybutyrate) depolymerase-like protein</fullName>
    </submittedName>
</protein>
<comment type="subcellular location">
    <subcellularLocation>
        <location evidence="1">Secreted</location>
    </subcellularLocation>
</comment>
<keyword evidence="2" id="KW-0964">Secreted</keyword>
<dbReference type="Proteomes" id="UP000006633">
    <property type="component" value="Chromosome"/>
</dbReference>
<keyword evidence="3" id="KW-0858">Xylan degradation</keyword>
<feature type="region of interest" description="Disordered" evidence="8">
    <location>
        <begin position="447"/>
        <end position="467"/>
    </location>
</feature>